<organism evidence="1 2">
    <name type="scientific">Dromaius novaehollandiae</name>
    <name type="common">Emu</name>
    <dbReference type="NCBI Taxonomy" id="8790"/>
    <lineage>
        <taxon>Eukaryota</taxon>
        <taxon>Metazoa</taxon>
        <taxon>Chordata</taxon>
        <taxon>Craniata</taxon>
        <taxon>Vertebrata</taxon>
        <taxon>Euteleostomi</taxon>
        <taxon>Archelosauria</taxon>
        <taxon>Archosauria</taxon>
        <taxon>Dinosauria</taxon>
        <taxon>Saurischia</taxon>
        <taxon>Theropoda</taxon>
        <taxon>Coelurosauria</taxon>
        <taxon>Aves</taxon>
        <taxon>Palaeognathae</taxon>
        <taxon>Casuariiformes</taxon>
        <taxon>Dromaiidae</taxon>
        <taxon>Dromaius</taxon>
    </lineage>
</organism>
<protein>
    <submittedName>
        <fullName evidence="1">Uncharacterized protein</fullName>
    </submittedName>
</protein>
<sequence>GVAGAEQPDEEAVVDQGGTSNVVNIHYEKEELEGESPAASGAVVFFPVHYPRADSIFSFCPELYKDFKNNYLLSLLNEQV</sequence>
<dbReference type="Proteomes" id="UP000694423">
    <property type="component" value="Unplaced"/>
</dbReference>
<dbReference type="AlphaFoldDB" id="A0A8C4KUN7"/>
<evidence type="ECO:0000313" key="2">
    <source>
        <dbReference type="Proteomes" id="UP000694423"/>
    </source>
</evidence>
<name>A0A8C4KUN7_DRONO</name>
<evidence type="ECO:0000313" key="1">
    <source>
        <dbReference type="Ensembl" id="ENSDNVP00000027664.1"/>
    </source>
</evidence>
<reference evidence="1" key="2">
    <citation type="submission" date="2025-09" db="UniProtKB">
        <authorList>
            <consortium name="Ensembl"/>
        </authorList>
    </citation>
    <scope>IDENTIFICATION</scope>
</reference>
<proteinExistence type="predicted"/>
<keyword evidence="2" id="KW-1185">Reference proteome</keyword>
<accession>A0A8C4KUN7</accession>
<dbReference type="Ensembl" id="ENSDNVT00000033395.1">
    <property type="protein sequence ID" value="ENSDNVP00000027664.1"/>
    <property type="gene ID" value="ENSDNVG00000019227.1"/>
</dbReference>
<reference evidence="1" key="1">
    <citation type="submission" date="2025-08" db="UniProtKB">
        <authorList>
            <consortium name="Ensembl"/>
        </authorList>
    </citation>
    <scope>IDENTIFICATION</scope>
</reference>